<keyword evidence="3" id="KW-0808">Transferase</keyword>
<dbReference type="KEGG" id="acad:UA74_25700"/>
<evidence type="ECO:0000313" key="3">
    <source>
        <dbReference type="EMBL" id="APU17147.1"/>
    </source>
</evidence>
<feature type="compositionally biased region" description="Low complexity" evidence="1">
    <location>
        <begin position="231"/>
        <end position="276"/>
    </location>
</feature>
<name>A0AAC9LI17_9PSEU</name>
<dbReference type="SMART" id="SM01121">
    <property type="entry name" value="Dak1_2"/>
    <property type="match status" value="1"/>
</dbReference>
<evidence type="ECO:0000259" key="2">
    <source>
        <dbReference type="PROSITE" id="PS51480"/>
    </source>
</evidence>
<dbReference type="Gene3D" id="1.25.40.340">
    <property type="match status" value="1"/>
</dbReference>
<organism evidence="3 4">
    <name type="scientific">Actinoalloteichus fjordicus</name>
    <dbReference type="NCBI Taxonomy" id="1612552"/>
    <lineage>
        <taxon>Bacteria</taxon>
        <taxon>Bacillati</taxon>
        <taxon>Actinomycetota</taxon>
        <taxon>Actinomycetes</taxon>
        <taxon>Pseudonocardiales</taxon>
        <taxon>Pseudonocardiaceae</taxon>
        <taxon>Actinoalloteichus</taxon>
    </lineage>
</organism>
<dbReference type="Pfam" id="PF13684">
    <property type="entry name" value="FakA-like_C"/>
    <property type="match status" value="1"/>
</dbReference>
<dbReference type="InterPro" id="IPR050270">
    <property type="entry name" value="DegV_domain_contain"/>
</dbReference>
<dbReference type="RefSeq" id="WP_075765646.1">
    <property type="nucleotide sequence ID" value="NZ_CP016076.1"/>
</dbReference>
<dbReference type="GO" id="GO:0004371">
    <property type="term" value="F:glycerone kinase activity"/>
    <property type="evidence" value="ECO:0007669"/>
    <property type="project" value="InterPro"/>
</dbReference>
<dbReference type="GO" id="GO:0006071">
    <property type="term" value="P:glycerol metabolic process"/>
    <property type="evidence" value="ECO:0007669"/>
    <property type="project" value="InterPro"/>
</dbReference>
<feature type="region of interest" description="Disordered" evidence="1">
    <location>
        <begin position="206"/>
        <end position="309"/>
    </location>
</feature>
<dbReference type="InterPro" id="IPR004007">
    <property type="entry name" value="DhaL_dom"/>
</dbReference>
<dbReference type="AlphaFoldDB" id="A0AAC9LI17"/>
<dbReference type="EMBL" id="CP016076">
    <property type="protein sequence ID" value="APU17147.1"/>
    <property type="molecule type" value="Genomic_DNA"/>
</dbReference>
<dbReference type="InterPro" id="IPR033470">
    <property type="entry name" value="FakA-like_C"/>
</dbReference>
<feature type="compositionally biased region" description="Basic and acidic residues" evidence="1">
    <location>
        <begin position="209"/>
        <end position="219"/>
    </location>
</feature>
<evidence type="ECO:0000313" key="4">
    <source>
        <dbReference type="Proteomes" id="UP000185511"/>
    </source>
</evidence>
<dbReference type="Proteomes" id="UP000185511">
    <property type="component" value="Chromosome"/>
</dbReference>
<keyword evidence="4" id="KW-1185">Reference proteome</keyword>
<dbReference type="InterPro" id="IPR036117">
    <property type="entry name" value="DhaL_dom_sf"/>
</dbReference>
<dbReference type="PANTHER" id="PTHR33434:SF4">
    <property type="entry name" value="PHOSPHATASE PROTEIN"/>
    <property type="match status" value="1"/>
</dbReference>
<gene>
    <name evidence="3" type="ORF">UA74_25700</name>
</gene>
<proteinExistence type="predicted"/>
<accession>A0AAC9LI17</accession>
<sequence length="632" mass="63876">MLQALDAEAVSRWADACVADLEANREEIDRINVYPIADADTGSNLLYTMRAALDSLRHAPAEVSSAVSGAISALAKGALTGARGNSGVILSQVLRGLAEAVQGASVFTGGALRTALSRADELATAAVARPVPGTVLSVLHAAAQAAADTDSDALPSVAAAALAAADDALERTPDQLAVLARAGVVDAGGRGLVVLLEALSSVVGSGRGDAARRLGRPDAESPPVGSSPVVGARGTAGEDAAEAGAQQAGQVAGGSSPSAAAVEIAAEAAGPTDPAAQPSTGRGPQDHTPHGAPDASGLEPGSEQPFAGSPPAYEVMYLLADSDQARADELRLILDDLGDSVSVAGDGAGLWSVHVHCDDIGPAIEAGVERGRPHRIRVVRFADQPAPPDGPTEPHPTVAPVSPHRMRALFGLHRAVVTVAASEGLATLFSDEGARVLRPSSRSGAAAVVELVGVIRETGARHVSVLPNGAVSIEVADRAAAEAMSVGQDVVVVPTVSPVQGLAALAVHDPRRRPAEDSVAMAEAAAATRRGEVLVATSAALTWAGRCEPGDVLGLVDDEVMIIGRDPIETASALLDRMLSTGGELVTVLPGGHAPDGLLVALSERLRRIHPEVDLTCFDGDLPDTVLLLGVE</sequence>
<keyword evidence="3" id="KW-0418">Kinase</keyword>
<dbReference type="Pfam" id="PF21645">
    <property type="entry name" value="FakA-like_M"/>
    <property type="match status" value="1"/>
</dbReference>
<dbReference type="PROSITE" id="PS51480">
    <property type="entry name" value="DHAL"/>
    <property type="match status" value="1"/>
</dbReference>
<dbReference type="Pfam" id="PF02734">
    <property type="entry name" value="Dak2"/>
    <property type="match status" value="1"/>
</dbReference>
<protein>
    <submittedName>
        <fullName evidence="3">Kinase, dihydroxyacetone kinase</fullName>
    </submittedName>
</protein>
<feature type="domain" description="DhaL" evidence="2">
    <location>
        <begin position="8"/>
        <end position="201"/>
    </location>
</feature>
<dbReference type="PANTHER" id="PTHR33434">
    <property type="entry name" value="DEGV DOMAIN-CONTAINING PROTEIN DR_1986-RELATED"/>
    <property type="match status" value="1"/>
</dbReference>
<dbReference type="SUPFAM" id="SSF101473">
    <property type="entry name" value="DhaL-like"/>
    <property type="match status" value="1"/>
</dbReference>
<reference evidence="4" key="1">
    <citation type="submission" date="2016-06" db="EMBL/GenBank/DDBJ databases">
        <title>Complete genome sequence of Actinoalloteichus fjordicus DSM 46855 (=ADI127-17), type strain of the new species Actinoalloteichus fjordicus.</title>
        <authorList>
            <person name="Ruckert C."/>
            <person name="Nouioui I."/>
            <person name="Willmese J."/>
            <person name="van Wezel G."/>
            <person name="Klenk H.-P."/>
            <person name="Kalinowski J."/>
            <person name="Zotchev S.B."/>
        </authorList>
    </citation>
    <scope>NUCLEOTIDE SEQUENCE [LARGE SCALE GENOMIC DNA]</scope>
    <source>
        <strain evidence="4">ADI127-7</strain>
    </source>
</reference>
<dbReference type="SMART" id="SM01120">
    <property type="entry name" value="Dak2"/>
    <property type="match status" value="1"/>
</dbReference>
<dbReference type="InterPro" id="IPR048394">
    <property type="entry name" value="FakA-like_M"/>
</dbReference>
<evidence type="ECO:0000256" key="1">
    <source>
        <dbReference type="SAM" id="MobiDB-lite"/>
    </source>
</evidence>